<evidence type="ECO:0000313" key="2">
    <source>
        <dbReference type="Proteomes" id="UP000784294"/>
    </source>
</evidence>
<sequence>MPRLNGTSLPSVYCWLEISTKEAEFRVSFTLKEELAGIYKCTSSSSPDSAFYQPVGWDIVKNNLAYDKLFSTYEKGSTRSICTSCMNKSWISQSCTENLCAASLQVTPHCRSINLQDLNKCLEHERKVNVVNCCYANGVPLGSCMNRCEMVPSYQNDCSAFESTIFKCMALAAPLELSTNKFDIIDVQPNDGVIFAWIPETSVRAYITEFSSLHKMSKLTVYEKEQTYAIFQKRDKDILSYSIATTNTFGTSEWTHPITVEYKKSKPNFGFHHK</sequence>
<proteinExistence type="predicted"/>
<dbReference type="Proteomes" id="UP000784294">
    <property type="component" value="Unassembled WGS sequence"/>
</dbReference>
<accession>A0A448WFZ3</accession>
<dbReference type="AlphaFoldDB" id="A0A448WFZ3"/>
<keyword evidence="2" id="KW-1185">Reference proteome</keyword>
<protein>
    <submittedName>
        <fullName evidence="1">Uncharacterized protein</fullName>
    </submittedName>
</protein>
<dbReference type="EMBL" id="CAAALY010009860">
    <property type="protein sequence ID" value="VEL10757.1"/>
    <property type="molecule type" value="Genomic_DNA"/>
</dbReference>
<organism evidence="1 2">
    <name type="scientific">Protopolystoma xenopodis</name>
    <dbReference type="NCBI Taxonomy" id="117903"/>
    <lineage>
        <taxon>Eukaryota</taxon>
        <taxon>Metazoa</taxon>
        <taxon>Spiralia</taxon>
        <taxon>Lophotrochozoa</taxon>
        <taxon>Platyhelminthes</taxon>
        <taxon>Monogenea</taxon>
        <taxon>Polyopisthocotylea</taxon>
        <taxon>Polystomatidea</taxon>
        <taxon>Polystomatidae</taxon>
        <taxon>Protopolystoma</taxon>
    </lineage>
</organism>
<comment type="caution">
    <text evidence="1">The sequence shown here is derived from an EMBL/GenBank/DDBJ whole genome shotgun (WGS) entry which is preliminary data.</text>
</comment>
<gene>
    <name evidence="1" type="ORF">PXEA_LOCUS4197</name>
</gene>
<reference evidence="1" key="1">
    <citation type="submission" date="2018-11" db="EMBL/GenBank/DDBJ databases">
        <authorList>
            <consortium name="Pathogen Informatics"/>
        </authorList>
    </citation>
    <scope>NUCLEOTIDE SEQUENCE</scope>
</reference>
<evidence type="ECO:0000313" key="1">
    <source>
        <dbReference type="EMBL" id="VEL10757.1"/>
    </source>
</evidence>
<name>A0A448WFZ3_9PLAT</name>